<keyword evidence="3 6" id="KW-1133">Transmembrane helix</keyword>
<feature type="domain" description="SLC26A/SulP transporter" evidence="7">
    <location>
        <begin position="85"/>
        <end position="455"/>
    </location>
</feature>
<feature type="transmembrane region" description="Helical" evidence="6">
    <location>
        <begin position="336"/>
        <end position="357"/>
    </location>
</feature>
<feature type="transmembrane region" description="Helical" evidence="6">
    <location>
        <begin position="247"/>
        <end position="268"/>
    </location>
</feature>
<evidence type="ECO:0000256" key="1">
    <source>
        <dbReference type="ARBA" id="ARBA00004141"/>
    </source>
</evidence>
<evidence type="ECO:0000256" key="6">
    <source>
        <dbReference type="SAM" id="Phobius"/>
    </source>
</evidence>
<feature type="transmembrane region" description="Helical" evidence="6">
    <location>
        <begin position="280"/>
        <end position="303"/>
    </location>
</feature>
<protein>
    <submittedName>
        <fullName evidence="8">Sulfate permease family protein</fullName>
    </submittedName>
</protein>
<dbReference type="Proteomes" id="UP000002630">
    <property type="component" value="Linkage Group LG16"/>
</dbReference>
<dbReference type="GO" id="GO:0016020">
    <property type="term" value="C:membrane"/>
    <property type="evidence" value="ECO:0007669"/>
    <property type="project" value="UniProtKB-SubCell"/>
</dbReference>
<evidence type="ECO:0000256" key="5">
    <source>
        <dbReference type="SAM" id="MobiDB-lite"/>
    </source>
</evidence>
<dbReference type="eggNOG" id="KOG0236">
    <property type="taxonomic scope" value="Eukaryota"/>
</dbReference>
<feature type="compositionally biased region" description="Basic and acidic residues" evidence="5">
    <location>
        <begin position="1"/>
        <end position="17"/>
    </location>
</feature>
<proteinExistence type="predicted"/>
<dbReference type="AlphaFoldDB" id="D8LK49"/>
<evidence type="ECO:0000259" key="7">
    <source>
        <dbReference type="Pfam" id="PF00916"/>
    </source>
</evidence>
<evidence type="ECO:0000313" key="9">
    <source>
        <dbReference type="Proteomes" id="UP000002630"/>
    </source>
</evidence>
<dbReference type="InParanoid" id="D8LK49"/>
<feature type="transmembrane region" description="Helical" evidence="6">
    <location>
        <begin position="417"/>
        <end position="437"/>
    </location>
</feature>
<feature type="region of interest" description="Disordered" evidence="5">
    <location>
        <begin position="1"/>
        <end position="26"/>
    </location>
</feature>
<feature type="transmembrane region" description="Helical" evidence="6">
    <location>
        <begin position="443"/>
        <end position="470"/>
    </location>
</feature>
<sequence>MGGPDKSVHSDRDRNGSEPHSICSIEGHSTVDVKTGELLWEPEERKEEEPYTCARSCGCPTPFDGHNITLKSVLHWITSNRVEWLAGITTGLTAVPTAVAFAILAGVQPSVGLRGTWIIMLVMALFGGRTGMVYSNSGSMGVIIEPFVADEGTEMVFYAFMLAGIIQVALGFLGVAKLLRLMPVSVIIGFVNGLAIVLFLAQMKSFQEGLSLGGSGGDDDEGDDSRRRLNSFSVFTDGSEWLSGSQLWYTLLIVVVTMITIVVYPMLTKNLKGTWAVLKMLPPILVGIIVATAVEWVIVRFAAGHDGTRTLEDIANDVGSFPQPAWFDDEFDMPPLNGSTFATILPTAISLMAVGLVESLMTVRLVNEITQTSSNIHREAIVGGVGNFVAGVFGGQGGNSEIGLTMVNVECGGRTRIAATVSGLLVLFVVLGASPAINLIPLAGLVGVMLVIAFNTFDWGSTLMVLAAALPERYRSHKAVFEKKISRADALIIVVVTVATPFTNLAIAVGIGIAVACLAFVWKNSEAVTAQSYFRAGYDVKDPAIIKVYEIMGNLFFASSETFLNLFDHRNDPPMVEVHLHTADIEDFSAMKTLETLGERYANAGKRLRLRRIKKESLRVLTKAQALMSDDMDVVMDEDPLVPQVSRHPKGVGEALIINFFDRDPYTRRHRSRSMAEVAYPSPDDAVVATAVTNGGGVLSTASGDYDHGGGVPRLTSAEV</sequence>
<dbReference type="EMBL" id="FN649741">
    <property type="protein sequence ID" value="CBN74518.1"/>
    <property type="molecule type" value="Genomic_DNA"/>
</dbReference>
<evidence type="ECO:0000256" key="4">
    <source>
        <dbReference type="ARBA" id="ARBA00023136"/>
    </source>
</evidence>
<feature type="transmembrane region" description="Helical" evidence="6">
    <location>
        <begin position="84"/>
        <end position="105"/>
    </location>
</feature>
<evidence type="ECO:0000256" key="2">
    <source>
        <dbReference type="ARBA" id="ARBA00022692"/>
    </source>
</evidence>
<name>D8LK49_ECTSI</name>
<keyword evidence="9" id="KW-1185">Reference proteome</keyword>
<comment type="subcellular location">
    <subcellularLocation>
        <location evidence="1">Membrane</location>
        <topology evidence="1">Multi-pass membrane protein</topology>
    </subcellularLocation>
</comment>
<dbReference type="OMA" id="DEHTHEW"/>
<keyword evidence="2 6" id="KW-0812">Transmembrane</keyword>
<dbReference type="SUPFAM" id="SSF52091">
    <property type="entry name" value="SpoIIaa-like"/>
    <property type="match status" value="1"/>
</dbReference>
<feature type="transmembrane region" description="Helical" evidence="6">
    <location>
        <begin position="181"/>
        <end position="201"/>
    </location>
</feature>
<dbReference type="PANTHER" id="PTHR43310">
    <property type="entry name" value="SULFATE TRANSPORTER YBAR-RELATED"/>
    <property type="match status" value="1"/>
</dbReference>
<dbReference type="Gene3D" id="3.30.750.24">
    <property type="entry name" value="STAS domain"/>
    <property type="match status" value="1"/>
</dbReference>
<dbReference type="PANTHER" id="PTHR43310:SF1">
    <property type="entry name" value="SULFATE TRANSPORTER YBAR-RELATED"/>
    <property type="match status" value="1"/>
</dbReference>
<dbReference type="EMBL" id="FN648464">
    <property type="protein sequence ID" value="CBN74518.1"/>
    <property type="molecule type" value="Genomic_DNA"/>
</dbReference>
<dbReference type="Pfam" id="PF00916">
    <property type="entry name" value="Sulfate_transp"/>
    <property type="match status" value="1"/>
</dbReference>
<feature type="transmembrane region" description="Helical" evidence="6">
    <location>
        <begin position="155"/>
        <end position="174"/>
    </location>
</feature>
<keyword evidence="4 6" id="KW-0472">Membrane</keyword>
<feature type="region of interest" description="Disordered" evidence="5">
    <location>
        <begin position="699"/>
        <end position="720"/>
    </location>
</feature>
<evidence type="ECO:0000256" key="3">
    <source>
        <dbReference type="ARBA" id="ARBA00022989"/>
    </source>
</evidence>
<feature type="transmembrane region" description="Helical" evidence="6">
    <location>
        <begin position="117"/>
        <end position="135"/>
    </location>
</feature>
<dbReference type="InterPro" id="IPR036513">
    <property type="entry name" value="STAS_dom_sf"/>
</dbReference>
<gene>
    <name evidence="8" type="ORF">Esi_0028_0154</name>
</gene>
<dbReference type="InterPro" id="IPR052706">
    <property type="entry name" value="Membrane-Transporter-like"/>
</dbReference>
<dbReference type="OrthoDB" id="288203at2759"/>
<feature type="transmembrane region" description="Helical" evidence="6">
    <location>
        <begin position="491"/>
        <end position="522"/>
    </location>
</feature>
<dbReference type="InterPro" id="IPR011547">
    <property type="entry name" value="SLC26A/SulP_dom"/>
</dbReference>
<reference evidence="8 9" key="1">
    <citation type="journal article" date="2010" name="Nature">
        <title>The Ectocarpus genome and the independent evolution of multicellularity in brown algae.</title>
        <authorList>
            <person name="Cock J.M."/>
            <person name="Sterck L."/>
            <person name="Rouze P."/>
            <person name="Scornet D."/>
            <person name="Allen A.E."/>
            <person name="Amoutzias G."/>
            <person name="Anthouard V."/>
            <person name="Artiguenave F."/>
            <person name="Aury J.M."/>
            <person name="Badger J.H."/>
            <person name="Beszteri B."/>
            <person name="Billiau K."/>
            <person name="Bonnet E."/>
            <person name="Bothwell J.H."/>
            <person name="Bowler C."/>
            <person name="Boyen C."/>
            <person name="Brownlee C."/>
            <person name="Carrano C.J."/>
            <person name="Charrier B."/>
            <person name="Cho G.Y."/>
            <person name="Coelho S.M."/>
            <person name="Collen J."/>
            <person name="Corre E."/>
            <person name="Da Silva C."/>
            <person name="Delage L."/>
            <person name="Delaroque N."/>
            <person name="Dittami S.M."/>
            <person name="Doulbeau S."/>
            <person name="Elias M."/>
            <person name="Farnham G."/>
            <person name="Gachon C.M."/>
            <person name="Gschloessl B."/>
            <person name="Heesch S."/>
            <person name="Jabbari K."/>
            <person name="Jubin C."/>
            <person name="Kawai H."/>
            <person name="Kimura K."/>
            <person name="Kloareg B."/>
            <person name="Kupper F.C."/>
            <person name="Lang D."/>
            <person name="Le Bail A."/>
            <person name="Leblanc C."/>
            <person name="Lerouge P."/>
            <person name="Lohr M."/>
            <person name="Lopez P.J."/>
            <person name="Martens C."/>
            <person name="Maumus F."/>
            <person name="Michel G."/>
            <person name="Miranda-Saavedra D."/>
            <person name="Morales J."/>
            <person name="Moreau H."/>
            <person name="Motomura T."/>
            <person name="Nagasato C."/>
            <person name="Napoli C.A."/>
            <person name="Nelson D.R."/>
            <person name="Nyvall-Collen P."/>
            <person name="Peters A.F."/>
            <person name="Pommier C."/>
            <person name="Potin P."/>
            <person name="Poulain J."/>
            <person name="Quesneville H."/>
            <person name="Read B."/>
            <person name="Rensing S.A."/>
            <person name="Ritter A."/>
            <person name="Rousvoal S."/>
            <person name="Samanta M."/>
            <person name="Samson G."/>
            <person name="Schroeder D.C."/>
            <person name="Segurens B."/>
            <person name="Strittmatter M."/>
            <person name="Tonon T."/>
            <person name="Tregear J.W."/>
            <person name="Valentin K."/>
            <person name="von Dassow P."/>
            <person name="Yamagishi T."/>
            <person name="Van de Peer Y."/>
            <person name="Wincker P."/>
        </authorList>
    </citation>
    <scope>NUCLEOTIDE SEQUENCE [LARGE SCALE GENOMIC DNA]</scope>
    <source>
        <strain evidence="9">Ec32 / CCAP1310/4</strain>
    </source>
</reference>
<evidence type="ECO:0000313" key="8">
    <source>
        <dbReference type="EMBL" id="CBN74518.1"/>
    </source>
</evidence>
<accession>D8LK49</accession>
<organism evidence="8 9">
    <name type="scientific">Ectocarpus siliculosus</name>
    <name type="common">Brown alga</name>
    <name type="synonym">Conferva siliculosa</name>
    <dbReference type="NCBI Taxonomy" id="2880"/>
    <lineage>
        <taxon>Eukaryota</taxon>
        <taxon>Sar</taxon>
        <taxon>Stramenopiles</taxon>
        <taxon>Ochrophyta</taxon>
        <taxon>PX clade</taxon>
        <taxon>Phaeophyceae</taxon>
        <taxon>Ectocarpales</taxon>
        <taxon>Ectocarpaceae</taxon>
        <taxon>Ectocarpus</taxon>
    </lineage>
</organism>
<dbReference type="STRING" id="2880.D8LK49"/>